<gene>
    <name evidence="1" type="ORF">JFY71_07410</name>
</gene>
<evidence type="ECO:0000313" key="2">
    <source>
        <dbReference type="Proteomes" id="UP000595814"/>
    </source>
</evidence>
<reference evidence="1 2" key="1">
    <citation type="journal article" date="2022" name="Int. J. Syst. Evol. Microbiol.">
        <title>Miniphocaeibacter halophilus sp. nov., an ammonium-tolerant acetate-producing bacterium isolated from a biogas system.</title>
        <authorList>
            <person name="Schnurer A."/>
            <person name="Singh A."/>
            <person name="Bi S."/>
            <person name="Qiao W."/>
            <person name="Westerholm M."/>
        </authorList>
    </citation>
    <scope>NUCLEOTIDE SEQUENCE [LARGE SCALE GENOMIC DNA]</scope>
    <source>
        <strain evidence="1 2">AMB_01</strain>
    </source>
</reference>
<protein>
    <submittedName>
        <fullName evidence="1">Rod shape-determining protein</fullName>
    </submittedName>
</protein>
<dbReference type="Proteomes" id="UP000595814">
    <property type="component" value="Chromosome"/>
</dbReference>
<evidence type="ECO:0000313" key="1">
    <source>
        <dbReference type="EMBL" id="QQK07150.1"/>
    </source>
</evidence>
<name>A0AC61MNR9_9FIRM</name>
<keyword evidence="2" id="KW-1185">Reference proteome</keyword>
<proteinExistence type="predicted"/>
<accession>A0AC61MNR9</accession>
<sequence length="344" mass="37224">MPSFFKIFARDLGIDLGTANTVISDINGNVLINEPSVVAIDLTTYELLAVGIEAKNMLGKTPENIMAVRPLENGAIADFELTRAMLSYFIKKAVKGFTLIQPRAVVTVPSFLTDIERRAVEDVVIYAGCRDVVLVEENIASALGIGYDINKPQGNLIVNIGAGTIQTSIVSLAGVVASDAVKYGGDNVDRNIRNYVKKTYNFLVGNTTCEYLKNNICSLKTENQSRKASISGKDLITGMPKVVEVSAADLLDCVMPLVNETLSSIRTVLEKTPPEISGEVVLNGMVICGGLANLEGFAETIRENILIETKVSENPIDVTGIGIGKAIEIITKKRKLFIRKKNEQ</sequence>
<dbReference type="EMBL" id="CP066744">
    <property type="protein sequence ID" value="QQK07150.1"/>
    <property type="molecule type" value="Genomic_DNA"/>
</dbReference>
<organism evidence="1 2">
    <name type="scientific">Miniphocaeibacter halophilus</name>
    <dbReference type="NCBI Taxonomy" id="2931922"/>
    <lineage>
        <taxon>Bacteria</taxon>
        <taxon>Bacillati</taxon>
        <taxon>Bacillota</taxon>
        <taxon>Tissierellia</taxon>
        <taxon>Tissierellales</taxon>
        <taxon>Peptoniphilaceae</taxon>
        <taxon>Miniphocaeibacter</taxon>
    </lineage>
</organism>